<evidence type="ECO:0000313" key="3">
    <source>
        <dbReference type="EMBL" id="RRT37454.1"/>
    </source>
</evidence>
<accession>A0A426XDB2</accession>
<dbReference type="InterPro" id="IPR001841">
    <property type="entry name" value="Znf_RING"/>
</dbReference>
<dbReference type="InterPro" id="IPR013083">
    <property type="entry name" value="Znf_RING/FYVE/PHD"/>
</dbReference>
<dbReference type="AlphaFoldDB" id="A0A426XDB2"/>
<dbReference type="PANTHER" id="PTHR46798:SF19">
    <property type="entry name" value="OS09G0511500 PROTEIN"/>
    <property type="match status" value="1"/>
</dbReference>
<dbReference type="Gene3D" id="3.30.40.10">
    <property type="entry name" value="Zinc/RING finger domain, C3HC4 (zinc finger)"/>
    <property type="match status" value="1"/>
</dbReference>
<name>A0A426XDB2_ENSVE</name>
<dbReference type="Proteomes" id="UP000287651">
    <property type="component" value="Unassembled WGS sequence"/>
</dbReference>
<dbReference type="SMART" id="SM00184">
    <property type="entry name" value="RING"/>
    <property type="match status" value="1"/>
</dbReference>
<dbReference type="PROSITE" id="PS50089">
    <property type="entry name" value="ZF_RING_2"/>
    <property type="match status" value="1"/>
</dbReference>
<evidence type="ECO:0000256" key="1">
    <source>
        <dbReference type="PROSITE-ProRule" id="PRU00175"/>
    </source>
</evidence>
<reference evidence="3 4" key="1">
    <citation type="journal article" date="2014" name="Agronomy (Basel)">
        <title>A Draft Genome Sequence for Ensete ventricosum, the Drought-Tolerant Tree Against Hunger.</title>
        <authorList>
            <person name="Harrison J."/>
            <person name="Moore K.A."/>
            <person name="Paszkiewicz K."/>
            <person name="Jones T."/>
            <person name="Grant M."/>
            <person name="Ambacheew D."/>
            <person name="Muzemil S."/>
            <person name="Studholme D.J."/>
        </authorList>
    </citation>
    <scope>NUCLEOTIDE SEQUENCE [LARGE SCALE GENOMIC DNA]</scope>
</reference>
<keyword evidence="1" id="KW-0479">Metal-binding</keyword>
<protein>
    <recommendedName>
        <fullName evidence="2">RING-type domain-containing protein</fullName>
    </recommendedName>
</protein>
<organism evidence="3 4">
    <name type="scientific">Ensete ventricosum</name>
    <name type="common">Abyssinian banana</name>
    <name type="synonym">Musa ensete</name>
    <dbReference type="NCBI Taxonomy" id="4639"/>
    <lineage>
        <taxon>Eukaryota</taxon>
        <taxon>Viridiplantae</taxon>
        <taxon>Streptophyta</taxon>
        <taxon>Embryophyta</taxon>
        <taxon>Tracheophyta</taxon>
        <taxon>Spermatophyta</taxon>
        <taxon>Magnoliopsida</taxon>
        <taxon>Liliopsida</taxon>
        <taxon>Zingiberales</taxon>
        <taxon>Musaceae</taxon>
        <taxon>Ensete</taxon>
    </lineage>
</organism>
<dbReference type="PANTHER" id="PTHR46798">
    <property type="entry name" value="OS09G0511500 PROTEIN"/>
    <property type="match status" value="1"/>
</dbReference>
<dbReference type="GO" id="GO:0004842">
    <property type="term" value="F:ubiquitin-protein transferase activity"/>
    <property type="evidence" value="ECO:0007669"/>
    <property type="project" value="InterPro"/>
</dbReference>
<gene>
    <name evidence="3" type="ORF">B296_00043287</name>
</gene>
<proteinExistence type="predicted"/>
<dbReference type="SUPFAM" id="SSF57850">
    <property type="entry name" value="RING/U-box"/>
    <property type="match status" value="1"/>
</dbReference>
<feature type="non-terminal residue" evidence="3">
    <location>
        <position position="1"/>
    </location>
</feature>
<evidence type="ECO:0000259" key="2">
    <source>
        <dbReference type="PROSITE" id="PS50089"/>
    </source>
</evidence>
<keyword evidence="1" id="KW-0863">Zinc-finger</keyword>
<comment type="caution">
    <text evidence="3">The sequence shown here is derived from an EMBL/GenBank/DDBJ whole genome shotgun (WGS) entry which is preliminary data.</text>
</comment>
<dbReference type="InterPro" id="IPR044274">
    <property type="entry name" value="RFI2"/>
</dbReference>
<keyword evidence="1" id="KW-0862">Zinc</keyword>
<feature type="domain" description="RING-type" evidence="2">
    <location>
        <begin position="98"/>
        <end position="143"/>
    </location>
</feature>
<evidence type="ECO:0000313" key="4">
    <source>
        <dbReference type="Proteomes" id="UP000287651"/>
    </source>
</evidence>
<dbReference type="EMBL" id="AMZH03022273">
    <property type="protein sequence ID" value="RRT37454.1"/>
    <property type="molecule type" value="Genomic_DNA"/>
</dbReference>
<sequence length="212" mass="23365">RNLKRVSISGSSICPNTSSSVLILSPLALPSLFLWLVLSWWKQEASSIEATQSFESRSWICSWEGEGGNGLMSDSKAMDLEKTDFSSVGKGTAAAPACSICLELVSDKGRRSTAKLQCGHEFHLDCIGSAFNAKGAMQCPNCRKVEKGRWLYANGNHSSADFDIDGWVTEDIYDLGYSELVCFIWINNLLEKVIHCVFLDCFMHGGRLIPLL</sequence>
<dbReference type="GO" id="GO:0008270">
    <property type="term" value="F:zinc ion binding"/>
    <property type="evidence" value="ECO:0007669"/>
    <property type="project" value="UniProtKB-KW"/>
</dbReference>
<dbReference type="Pfam" id="PF13639">
    <property type="entry name" value="zf-RING_2"/>
    <property type="match status" value="1"/>
</dbReference>